<evidence type="ECO:0000313" key="3">
    <source>
        <dbReference type="EMBL" id="OKY95985.1"/>
    </source>
</evidence>
<protein>
    <submittedName>
        <fullName evidence="3">Uncharacterized protein</fullName>
    </submittedName>
</protein>
<evidence type="ECO:0000313" key="4">
    <source>
        <dbReference type="Proteomes" id="UP000187417"/>
    </source>
</evidence>
<comment type="caution">
    <text evidence="3">The sequence shown here is derived from an EMBL/GenBank/DDBJ whole genome shotgun (WGS) entry which is preliminary data.</text>
</comment>
<feature type="transmembrane region" description="Helical" evidence="1">
    <location>
        <begin position="138"/>
        <end position="159"/>
    </location>
</feature>
<keyword evidence="2" id="KW-0732">Signal</keyword>
<dbReference type="AlphaFoldDB" id="A0A1Q6FAV8"/>
<feature type="signal peptide" evidence="2">
    <location>
        <begin position="1"/>
        <end position="23"/>
    </location>
</feature>
<name>A0A1Q6FAV8_9BACT</name>
<dbReference type="Proteomes" id="UP000187417">
    <property type="component" value="Unassembled WGS sequence"/>
</dbReference>
<evidence type="ECO:0000256" key="2">
    <source>
        <dbReference type="SAM" id="SignalP"/>
    </source>
</evidence>
<feature type="chain" id="PRO_5012773029" evidence="2">
    <location>
        <begin position="24"/>
        <end position="163"/>
    </location>
</feature>
<dbReference type="STRING" id="28117.BHV66_03270"/>
<reference evidence="3 4" key="1">
    <citation type="journal article" date="2016" name="Nat. Biotechnol.">
        <title>Measurement of bacterial replication rates in microbial communities.</title>
        <authorList>
            <person name="Brown C.T."/>
            <person name="Olm M.R."/>
            <person name="Thomas B.C."/>
            <person name="Banfield J.F."/>
        </authorList>
    </citation>
    <scope>NUCLEOTIDE SEQUENCE [LARGE SCALE GENOMIC DNA]</scope>
    <source>
        <strain evidence="3">CAG:67_53_122</strain>
    </source>
</reference>
<gene>
    <name evidence="3" type="ORF">BHV66_03270</name>
</gene>
<keyword evidence="1" id="KW-0472">Membrane</keyword>
<keyword evidence="1" id="KW-0812">Transmembrane</keyword>
<organism evidence="3 4">
    <name type="scientific">Alistipes putredinis</name>
    <dbReference type="NCBI Taxonomy" id="28117"/>
    <lineage>
        <taxon>Bacteria</taxon>
        <taxon>Pseudomonadati</taxon>
        <taxon>Bacteroidota</taxon>
        <taxon>Bacteroidia</taxon>
        <taxon>Bacteroidales</taxon>
        <taxon>Rikenellaceae</taxon>
        <taxon>Alistipes</taxon>
    </lineage>
</organism>
<accession>A0A1Q6FAV8</accession>
<sequence>MKRALLIASVLSLCMVSCSPSRVLVQSRQTDSVRIDEKIRIRTQIKYVPVIVHIPDQQTSVIAEPSDTSHLETKYAASDAFIRPDGKLYHDLRNKPQEKSEIVPVEITDTTATSTIVRQEQERIEVPVPMPLTWWQRFWNISGKIAWGLLAGAIIGIIVRRRL</sequence>
<keyword evidence="1" id="KW-1133">Transmembrane helix</keyword>
<dbReference type="RefSeq" id="WP_278339056.1">
    <property type="nucleotide sequence ID" value="NZ_BAAFLA010000011.1"/>
</dbReference>
<dbReference type="EMBL" id="MNQH01000003">
    <property type="protein sequence ID" value="OKY95985.1"/>
    <property type="molecule type" value="Genomic_DNA"/>
</dbReference>
<evidence type="ECO:0000256" key="1">
    <source>
        <dbReference type="SAM" id="Phobius"/>
    </source>
</evidence>
<proteinExistence type="predicted"/>